<dbReference type="EMBL" id="JABEZU010000001">
    <property type="protein sequence ID" value="NOV95922.1"/>
    <property type="molecule type" value="Genomic_DNA"/>
</dbReference>
<dbReference type="RefSeq" id="WP_171782181.1">
    <property type="nucleotide sequence ID" value="NZ_BAAAML010000002.1"/>
</dbReference>
<protein>
    <submittedName>
        <fullName evidence="3">Membrane protease YdiL (CAAX protease family)</fullName>
    </submittedName>
</protein>
<keyword evidence="1" id="KW-0472">Membrane</keyword>
<organism evidence="3 4">
    <name type="scientific">Isoptericola halotolerans</name>
    <dbReference type="NCBI Taxonomy" id="300560"/>
    <lineage>
        <taxon>Bacteria</taxon>
        <taxon>Bacillati</taxon>
        <taxon>Actinomycetota</taxon>
        <taxon>Actinomycetes</taxon>
        <taxon>Micrococcales</taxon>
        <taxon>Promicromonosporaceae</taxon>
        <taxon>Isoptericola</taxon>
    </lineage>
</organism>
<evidence type="ECO:0000313" key="3">
    <source>
        <dbReference type="EMBL" id="NOV95922.1"/>
    </source>
</evidence>
<accession>A0ABX1ZZ87</accession>
<dbReference type="Pfam" id="PF02517">
    <property type="entry name" value="Rce1-like"/>
    <property type="match status" value="1"/>
</dbReference>
<keyword evidence="3" id="KW-0645">Protease</keyword>
<feature type="transmembrane region" description="Helical" evidence="1">
    <location>
        <begin position="201"/>
        <end position="219"/>
    </location>
</feature>
<feature type="transmembrane region" description="Helical" evidence="1">
    <location>
        <begin position="25"/>
        <end position="49"/>
    </location>
</feature>
<feature type="transmembrane region" description="Helical" evidence="1">
    <location>
        <begin position="259"/>
        <end position="280"/>
    </location>
</feature>
<keyword evidence="3" id="KW-0378">Hydrolase</keyword>
<keyword evidence="1" id="KW-0812">Transmembrane</keyword>
<gene>
    <name evidence="3" type="ORF">HDG69_000475</name>
</gene>
<sequence length="306" mass="33125">MEHPTTPVEYHRGLVSDERRIGRGILAIALLLGGMQVFILGLVIVAALIDAALGTEARSGYTPLVNAAGAFAVALLIPWSMLIQRWLYGVRGGSLSSVLGHFRFDLFGRALMILVPVIVVVQVVYYWAPFPQTTWAWHDLLLLVATALVLTPFQAAGEEYGFRGLILRVVGSWTRNARLGLVLAITVSSVLFALVHFSTSGLLNVWYLVFAVGTAWITWRTGGLEIAIVLHAVFNATQFVIDAALQIDPTVATDRSAGAIDLSVLIPVPLIIGAVIVVAIRTRRTGTVLTPSARMQEDGVSGHRWP</sequence>
<feature type="transmembrane region" description="Helical" evidence="1">
    <location>
        <begin position="61"/>
        <end position="83"/>
    </location>
</feature>
<dbReference type="InterPro" id="IPR003675">
    <property type="entry name" value="Rce1/LyrA-like_dom"/>
</dbReference>
<comment type="caution">
    <text evidence="3">The sequence shown here is derived from an EMBL/GenBank/DDBJ whole genome shotgun (WGS) entry which is preliminary data.</text>
</comment>
<proteinExistence type="predicted"/>
<dbReference type="GO" id="GO:0008233">
    <property type="term" value="F:peptidase activity"/>
    <property type="evidence" value="ECO:0007669"/>
    <property type="project" value="UniProtKB-KW"/>
</dbReference>
<name>A0ABX1ZZ87_9MICO</name>
<keyword evidence="1" id="KW-1133">Transmembrane helix</keyword>
<evidence type="ECO:0000259" key="2">
    <source>
        <dbReference type="Pfam" id="PF02517"/>
    </source>
</evidence>
<feature type="transmembrane region" description="Helical" evidence="1">
    <location>
        <begin position="177"/>
        <end position="195"/>
    </location>
</feature>
<feature type="transmembrane region" description="Helical" evidence="1">
    <location>
        <begin position="134"/>
        <end position="156"/>
    </location>
</feature>
<reference evidence="3 4" key="1">
    <citation type="submission" date="2020-05" db="EMBL/GenBank/DDBJ databases">
        <title>Genomic Encyclopedia of Type Strains, Phase III (KMG-III): the genomes of soil and plant-associated and newly described type strains.</title>
        <authorList>
            <person name="Whitman W."/>
        </authorList>
    </citation>
    <scope>NUCLEOTIDE SEQUENCE [LARGE SCALE GENOMIC DNA]</scope>
    <source>
        <strain evidence="3 4">KCTC 19046</strain>
    </source>
</reference>
<evidence type="ECO:0000256" key="1">
    <source>
        <dbReference type="SAM" id="Phobius"/>
    </source>
</evidence>
<dbReference type="GO" id="GO:0006508">
    <property type="term" value="P:proteolysis"/>
    <property type="evidence" value="ECO:0007669"/>
    <property type="project" value="UniProtKB-KW"/>
</dbReference>
<evidence type="ECO:0000313" key="4">
    <source>
        <dbReference type="Proteomes" id="UP000757540"/>
    </source>
</evidence>
<dbReference type="Proteomes" id="UP000757540">
    <property type="component" value="Unassembled WGS sequence"/>
</dbReference>
<feature type="transmembrane region" description="Helical" evidence="1">
    <location>
        <begin position="104"/>
        <end position="128"/>
    </location>
</feature>
<keyword evidence="4" id="KW-1185">Reference proteome</keyword>
<feature type="domain" description="CAAX prenyl protease 2/Lysostaphin resistance protein A-like" evidence="2">
    <location>
        <begin position="143"/>
        <end position="236"/>
    </location>
</feature>